<sequence length="605" mass="66942">MAGNIGNVATHGAKQTNSIYDISLIKNVVQVSISRATEVATAQEFGSPLKTKYSYDPLRDLIRGFGHGDIEAKRYHGLNIYESLRGKMITSTGHLEELAMDELIKHDGERLDPLGSLIVCLSVPLTKTVLSYLIASAIMLHIHGSIDRTMEGAIRMLQGKVEKYAVSIISRDGMCNKLENAKQKATALIQRHAPRIRCHSMFLPPRGRHEEGDFIAFIAQLWSAKAEGQRIFTRSIKLMAFSLLLSEYGWQIDIFIEEDSTEKAENPETTSFIPIKADTNAISVIYSSLSKEGGREYVENHAKYSLLREDPYISTVCMAIPEQMGYKAVNELCTGEVQFNVTISLGGFTKIDLVGKSMASGAFAKSCRNLLGRFSMAGAPEQVKNLVVDALCHTFPDYDWDLLDNQIQNCRYPDAPFTTLLTDSNPDDCLIWVVAGAVLAVFHKIVLSLANIPATGIIRTPAGPGIHKFVQYGTGLLNGLLEGTLQPSEAVLFCAAGLAGADPEQIQLIDTNYQAKIVGYWGGQYGLLLTPLFERSLYSDMAKEKMKPITFHNIPIMGMSTDERGWLYIIDPAHLVTKNNIHAMSSWSIARISKRILAVLLQWYI</sequence>
<dbReference type="Proteomes" id="UP000754883">
    <property type="component" value="Unassembled WGS sequence"/>
</dbReference>
<evidence type="ECO:0000313" key="2">
    <source>
        <dbReference type="Proteomes" id="UP000754883"/>
    </source>
</evidence>
<organism evidence="1 2">
    <name type="scientific">Clonostachys byssicola</name>
    <dbReference type="NCBI Taxonomy" id="160290"/>
    <lineage>
        <taxon>Eukaryota</taxon>
        <taxon>Fungi</taxon>
        <taxon>Dikarya</taxon>
        <taxon>Ascomycota</taxon>
        <taxon>Pezizomycotina</taxon>
        <taxon>Sordariomycetes</taxon>
        <taxon>Hypocreomycetidae</taxon>
        <taxon>Hypocreales</taxon>
        <taxon>Bionectriaceae</taxon>
        <taxon>Clonostachys</taxon>
    </lineage>
</organism>
<comment type="caution">
    <text evidence="1">The sequence shown here is derived from an EMBL/GenBank/DDBJ whole genome shotgun (WGS) entry which is preliminary data.</text>
</comment>
<dbReference type="EMBL" id="CABFNO020001268">
    <property type="protein sequence ID" value="CAG9975560.1"/>
    <property type="molecule type" value="Genomic_DNA"/>
</dbReference>
<keyword evidence="2" id="KW-1185">Reference proteome</keyword>
<protein>
    <submittedName>
        <fullName evidence="1">Uncharacterized protein</fullName>
    </submittedName>
</protein>
<proteinExistence type="predicted"/>
<reference evidence="1 2" key="2">
    <citation type="submission" date="2021-10" db="EMBL/GenBank/DDBJ databases">
        <authorList>
            <person name="Piombo E."/>
        </authorList>
    </citation>
    <scope>NUCLEOTIDE SEQUENCE [LARGE SCALE GENOMIC DNA]</scope>
</reference>
<name>A0A9N9XZ76_9HYPO</name>
<dbReference type="AlphaFoldDB" id="A0A9N9XZ76"/>
<reference evidence="2" key="1">
    <citation type="submission" date="2019-06" db="EMBL/GenBank/DDBJ databases">
        <authorList>
            <person name="Broberg M."/>
        </authorList>
    </citation>
    <scope>NUCLEOTIDE SEQUENCE [LARGE SCALE GENOMIC DNA]</scope>
</reference>
<dbReference type="OrthoDB" id="4759417at2759"/>
<evidence type="ECO:0000313" key="1">
    <source>
        <dbReference type="EMBL" id="CAG9975560.1"/>
    </source>
</evidence>
<gene>
    <name evidence="1" type="ORF">CBYS24578_00013020</name>
</gene>
<accession>A0A9N9XZ76</accession>